<dbReference type="EMBL" id="UYRR01031359">
    <property type="protein sequence ID" value="VDK49398.1"/>
    <property type="molecule type" value="Genomic_DNA"/>
</dbReference>
<proteinExistence type="predicted"/>
<sequence length="51" mass="5869">MRRVKEAQNRARMLSLDNANNHLRAQIDALRGQLNHMHLLLVASKVNHSIL</sequence>
<evidence type="ECO:0000313" key="2">
    <source>
        <dbReference type="Proteomes" id="UP000267096"/>
    </source>
</evidence>
<dbReference type="WBParaSite" id="ASIM_0001388001-mRNA-1">
    <property type="protein sequence ID" value="ASIM_0001388001-mRNA-1"/>
    <property type="gene ID" value="ASIM_0001388001"/>
</dbReference>
<evidence type="ECO:0000313" key="3">
    <source>
        <dbReference type="WBParaSite" id="ASIM_0001388001-mRNA-1"/>
    </source>
</evidence>
<reference evidence="1 2" key="2">
    <citation type="submission" date="2018-11" db="EMBL/GenBank/DDBJ databases">
        <authorList>
            <consortium name="Pathogen Informatics"/>
        </authorList>
    </citation>
    <scope>NUCLEOTIDE SEQUENCE [LARGE SCALE GENOMIC DNA]</scope>
</reference>
<protein>
    <submittedName>
        <fullName evidence="3">BZIP domain-containing protein</fullName>
    </submittedName>
</protein>
<keyword evidence="2" id="KW-1185">Reference proteome</keyword>
<gene>
    <name evidence="1" type="ORF">ASIM_LOCUS13308</name>
</gene>
<reference evidence="3" key="1">
    <citation type="submission" date="2017-02" db="UniProtKB">
        <authorList>
            <consortium name="WormBaseParasite"/>
        </authorList>
    </citation>
    <scope>IDENTIFICATION</scope>
</reference>
<accession>A0A0M3JZF3</accession>
<evidence type="ECO:0000313" key="1">
    <source>
        <dbReference type="EMBL" id="VDK49398.1"/>
    </source>
</evidence>
<dbReference type="Proteomes" id="UP000267096">
    <property type="component" value="Unassembled WGS sequence"/>
</dbReference>
<name>A0A0M3JZF3_ANISI</name>
<dbReference type="AlphaFoldDB" id="A0A0M3JZF3"/>
<dbReference type="OrthoDB" id="6022300at2759"/>
<organism evidence="3">
    <name type="scientific">Anisakis simplex</name>
    <name type="common">Herring worm</name>
    <dbReference type="NCBI Taxonomy" id="6269"/>
    <lineage>
        <taxon>Eukaryota</taxon>
        <taxon>Metazoa</taxon>
        <taxon>Ecdysozoa</taxon>
        <taxon>Nematoda</taxon>
        <taxon>Chromadorea</taxon>
        <taxon>Rhabditida</taxon>
        <taxon>Spirurina</taxon>
        <taxon>Ascaridomorpha</taxon>
        <taxon>Ascaridoidea</taxon>
        <taxon>Anisakidae</taxon>
        <taxon>Anisakis</taxon>
        <taxon>Anisakis simplex complex</taxon>
    </lineage>
</organism>